<evidence type="ECO:0000313" key="2">
    <source>
        <dbReference type="Proteomes" id="UP000198703"/>
    </source>
</evidence>
<proteinExistence type="predicted"/>
<dbReference type="Gene3D" id="1.10.10.10">
    <property type="entry name" value="Winged helix-like DNA-binding domain superfamily/Winged helix DNA-binding domain"/>
    <property type="match status" value="1"/>
</dbReference>
<reference evidence="1 2" key="1">
    <citation type="submission" date="2016-10" db="EMBL/GenBank/DDBJ databases">
        <authorList>
            <person name="de Groot N.N."/>
        </authorList>
    </citation>
    <scope>NUCLEOTIDE SEQUENCE [LARGE SCALE GENOMIC DNA]</scope>
    <source>
        <strain evidence="1 2">DSM 15345</strain>
    </source>
</reference>
<protein>
    <submittedName>
        <fullName evidence="1">Uncharacterized conserved protein</fullName>
    </submittedName>
</protein>
<dbReference type="RefSeq" id="WP_093254126.1">
    <property type="nucleotide sequence ID" value="NZ_FNQM01000007.1"/>
</dbReference>
<dbReference type="InterPro" id="IPR036388">
    <property type="entry name" value="WH-like_DNA-bd_sf"/>
</dbReference>
<dbReference type="SUPFAM" id="SSF88659">
    <property type="entry name" value="Sigma3 and sigma4 domains of RNA polymerase sigma factors"/>
    <property type="match status" value="1"/>
</dbReference>
<gene>
    <name evidence="1" type="ORF">SAMN05444370_107156</name>
</gene>
<dbReference type="InterPro" id="IPR013324">
    <property type="entry name" value="RNA_pol_sigma_r3/r4-like"/>
</dbReference>
<name>A0A1H4CN60_9RHOB</name>
<dbReference type="Pfam" id="PF08309">
    <property type="entry name" value="LVIVD"/>
    <property type="match status" value="3"/>
</dbReference>
<sequence length="427" mass="46614">MSYPGREKTSWGVRRVGGLDDLPGGGQVCLHGRHAYVGHMRPPHGTSVIDVSDPAAPRVVARIAPPSPASHTHKVRVVGDLMITNVEQDDRHALRRAARIAPETAALTAEFGRAPTEAEIAARIGAPEEKMPRLRRSLEEPYAEGGFRVWNVANPAEPALLTHVRTHGVGVHRFDMDAAYAYISTEAEGYLGNILVVYDLADPAAPREIGRYAAPGQHAAAGEAADWPGLTHRLHHALRVGDELWAAWWHEGFRVLDARDLGAIREIGLWRRPAAFREPTHTVLPLPSRGDGRRFAVAVDEEHDHRHGTPHALLWVLDVTDLARIEPAAAFDVSERDSPYARAGLRFGPHQFAERSLGPVLPVAWFAGGLRLVDLSDPCEPTEVGHYIPAPRGGAAAPQSNDVDTDDRGLIYLLDRVQGLDILERAA</sequence>
<dbReference type="OrthoDB" id="8375at2"/>
<organism evidence="1 2">
    <name type="scientific">Rubrimonas cliftonensis</name>
    <dbReference type="NCBI Taxonomy" id="89524"/>
    <lineage>
        <taxon>Bacteria</taxon>
        <taxon>Pseudomonadati</taxon>
        <taxon>Pseudomonadota</taxon>
        <taxon>Alphaproteobacteria</taxon>
        <taxon>Rhodobacterales</taxon>
        <taxon>Paracoccaceae</taxon>
        <taxon>Rubrimonas</taxon>
    </lineage>
</organism>
<evidence type="ECO:0000313" key="1">
    <source>
        <dbReference type="EMBL" id="SEA61760.1"/>
    </source>
</evidence>
<keyword evidence="2" id="KW-1185">Reference proteome</keyword>
<dbReference type="AlphaFoldDB" id="A0A1H4CN60"/>
<accession>A0A1H4CN60</accession>
<dbReference type="Proteomes" id="UP000198703">
    <property type="component" value="Unassembled WGS sequence"/>
</dbReference>
<dbReference type="InterPro" id="IPR013211">
    <property type="entry name" value="LVIVD"/>
</dbReference>
<dbReference type="EMBL" id="FNQM01000007">
    <property type="protein sequence ID" value="SEA61760.1"/>
    <property type="molecule type" value="Genomic_DNA"/>
</dbReference>
<dbReference type="STRING" id="89524.SAMN05444370_107156"/>